<dbReference type="Proteomes" id="UP001151081">
    <property type="component" value="Unassembled WGS sequence"/>
</dbReference>
<keyword evidence="6" id="KW-0464">Manganese</keyword>
<evidence type="ECO:0000313" key="9">
    <source>
        <dbReference type="EMBL" id="MDC3982479.1"/>
    </source>
</evidence>
<name>A0A9X3X1M1_9BACT</name>
<comment type="cofactor">
    <cofactor evidence="1">
        <name>Mn(2+)</name>
        <dbReference type="ChEBI" id="CHEBI:29035"/>
    </cofactor>
</comment>
<reference evidence="9 10" key="1">
    <citation type="submission" date="2021-04" db="EMBL/GenBank/DDBJ databases">
        <title>Genome analysis of Polyangium sp.</title>
        <authorList>
            <person name="Li Y."/>
            <person name="Wang J."/>
        </authorList>
    </citation>
    <scope>NUCLEOTIDE SEQUENCE [LARGE SCALE GENOMIC DNA]</scope>
    <source>
        <strain evidence="9 10">SDU14</strain>
    </source>
</reference>
<protein>
    <submittedName>
        <fullName evidence="9">Isocitrate/isopropylmalate dehydrogenase family protein</fullName>
    </submittedName>
</protein>
<keyword evidence="3" id="KW-0479">Metal-binding</keyword>
<evidence type="ECO:0000256" key="2">
    <source>
        <dbReference type="ARBA" id="ARBA00001946"/>
    </source>
</evidence>
<evidence type="ECO:0000256" key="1">
    <source>
        <dbReference type="ARBA" id="ARBA00001936"/>
    </source>
</evidence>
<keyword evidence="4" id="KW-0560">Oxidoreductase</keyword>
<evidence type="ECO:0000256" key="3">
    <source>
        <dbReference type="ARBA" id="ARBA00022723"/>
    </source>
</evidence>
<evidence type="ECO:0000256" key="6">
    <source>
        <dbReference type="ARBA" id="ARBA00023211"/>
    </source>
</evidence>
<dbReference type="SMART" id="SM01329">
    <property type="entry name" value="Iso_dh"/>
    <property type="match status" value="1"/>
</dbReference>
<dbReference type="SUPFAM" id="SSF53659">
    <property type="entry name" value="Isocitrate/Isopropylmalate dehydrogenase-like"/>
    <property type="match status" value="1"/>
</dbReference>
<feature type="compositionally biased region" description="Basic and acidic residues" evidence="7">
    <location>
        <begin position="1"/>
        <end position="22"/>
    </location>
</feature>
<dbReference type="InterPro" id="IPR019818">
    <property type="entry name" value="IsoCit/isopropylmalate_DH_CS"/>
</dbReference>
<dbReference type="Gene3D" id="3.40.718.10">
    <property type="entry name" value="Isopropylmalate Dehydrogenase"/>
    <property type="match status" value="1"/>
</dbReference>
<evidence type="ECO:0000256" key="4">
    <source>
        <dbReference type="ARBA" id="ARBA00023002"/>
    </source>
</evidence>
<dbReference type="Pfam" id="PF00180">
    <property type="entry name" value="Iso_dh"/>
    <property type="match status" value="1"/>
</dbReference>
<comment type="cofactor">
    <cofactor evidence="2">
        <name>Mg(2+)</name>
        <dbReference type="ChEBI" id="CHEBI:18420"/>
    </cofactor>
</comment>
<proteinExistence type="predicted"/>
<feature type="domain" description="Isopropylmalate dehydrogenase-like" evidence="8">
    <location>
        <begin position="30"/>
        <end position="374"/>
    </location>
</feature>
<comment type="caution">
    <text evidence="9">The sequence shown here is derived from an EMBL/GenBank/DDBJ whole genome shotgun (WGS) entry which is preliminary data.</text>
</comment>
<gene>
    <name evidence="9" type="ORF">KEG57_18330</name>
</gene>
<dbReference type="GO" id="GO:0016616">
    <property type="term" value="F:oxidoreductase activity, acting on the CH-OH group of donors, NAD or NADP as acceptor"/>
    <property type="evidence" value="ECO:0007669"/>
    <property type="project" value="InterPro"/>
</dbReference>
<accession>A0A9X3X1M1</accession>
<dbReference type="PANTHER" id="PTHR43275">
    <property type="entry name" value="D-MALATE DEHYDROGENASE [DECARBOXYLATING]"/>
    <property type="match status" value="1"/>
</dbReference>
<evidence type="ECO:0000256" key="7">
    <source>
        <dbReference type="SAM" id="MobiDB-lite"/>
    </source>
</evidence>
<keyword evidence="5" id="KW-0520">NAD</keyword>
<evidence type="ECO:0000313" key="10">
    <source>
        <dbReference type="Proteomes" id="UP001151081"/>
    </source>
</evidence>
<dbReference type="InterPro" id="IPR050501">
    <property type="entry name" value="ICDH/IPMDH"/>
</dbReference>
<feature type="region of interest" description="Disordered" evidence="7">
    <location>
        <begin position="1"/>
        <end position="27"/>
    </location>
</feature>
<sequence>MGRASPGREGDARRPPRDEKGRAVGSQRKKIAIIGGDGIGPSVTHEAKLLLEIYRDKAGLPLDLWELDLGADRYLRDGVTFPKEIQIAVQRECAAVLLGALGDPRVPGLEHARDILFGMRFGFDLYANVRPVKALSDRLVPLKGRGAKDVDMVVFRENTEGVYVGMGGQFKRGTPDEVAINEDLNTRKGVERIVRAAFEFAKRTGKKRVCMADKSNAMRHAHELWLRVFDEVRREYPEIESRHLYVDALCLLMIQDPSQFEVLVMNNLFGDIVTDLGAALQGGLGMAASANVHASDPTRVAMFEPVHGSAPPLAGKDIANPFAAILTVGMMLTHLGWPDEETRIERVVAAAIEEKACTVDVGGTLGTRAAAAWVRERVAKEL</sequence>
<dbReference type="AlphaFoldDB" id="A0A9X3X1M1"/>
<evidence type="ECO:0000256" key="5">
    <source>
        <dbReference type="ARBA" id="ARBA00023027"/>
    </source>
</evidence>
<dbReference type="GO" id="GO:0000287">
    <property type="term" value="F:magnesium ion binding"/>
    <property type="evidence" value="ECO:0007669"/>
    <property type="project" value="InterPro"/>
</dbReference>
<keyword evidence="10" id="KW-1185">Reference proteome</keyword>
<organism evidence="9 10">
    <name type="scientific">Polyangium jinanense</name>
    <dbReference type="NCBI Taxonomy" id="2829994"/>
    <lineage>
        <taxon>Bacteria</taxon>
        <taxon>Pseudomonadati</taxon>
        <taxon>Myxococcota</taxon>
        <taxon>Polyangia</taxon>
        <taxon>Polyangiales</taxon>
        <taxon>Polyangiaceae</taxon>
        <taxon>Polyangium</taxon>
    </lineage>
</organism>
<dbReference type="PANTHER" id="PTHR43275:SF1">
    <property type="entry name" value="D-MALATE DEHYDROGENASE [DECARBOXYLATING]"/>
    <property type="match status" value="1"/>
</dbReference>
<dbReference type="GO" id="GO:0051287">
    <property type="term" value="F:NAD binding"/>
    <property type="evidence" value="ECO:0007669"/>
    <property type="project" value="InterPro"/>
</dbReference>
<dbReference type="InterPro" id="IPR024084">
    <property type="entry name" value="IsoPropMal-DH-like_dom"/>
</dbReference>
<dbReference type="PROSITE" id="PS00470">
    <property type="entry name" value="IDH_IMDH"/>
    <property type="match status" value="1"/>
</dbReference>
<evidence type="ECO:0000259" key="8">
    <source>
        <dbReference type="SMART" id="SM01329"/>
    </source>
</evidence>
<dbReference type="EMBL" id="JAGTJJ010000008">
    <property type="protein sequence ID" value="MDC3982479.1"/>
    <property type="molecule type" value="Genomic_DNA"/>
</dbReference>